<name>A0AAV6TYS5_9ARAC</name>
<feature type="compositionally biased region" description="Polar residues" evidence="1">
    <location>
        <begin position="344"/>
        <end position="360"/>
    </location>
</feature>
<feature type="compositionally biased region" description="Basic and acidic residues" evidence="1">
    <location>
        <begin position="150"/>
        <end position="164"/>
    </location>
</feature>
<feature type="compositionally biased region" description="Basic and acidic residues" evidence="1">
    <location>
        <begin position="185"/>
        <end position="195"/>
    </location>
</feature>
<sequence length="383" mass="42466">MELLVWKNLFCYASGSSKLDNFEISKMNSQIESENSKQVEEGSARPSRSDIAKHRDKNVQIQEKTDFSINPRTTTRTTLTPESAPSTISAASTYSGHDSMIVSNPRNSQRDLSLPLQIASTPNVPSLLVDSSQCRPSTSSSSESLQLVQEAKKDTLGVDYEQNKRKFKKSPAKEKSDDSDSLGYNDERSEEVEKPRQKKSNLSKMLGRKSPSKSREVSPKESSVKGSRSPSRSPSPNKSKSSKGKVEKPSKKSLSPRDGRRSKSPKDVRRARSPVVEFVEKSINALFRKRHDSQTEALCATSNSDSDPQKIQVKVKEKKAVDHWKVGAIPDDFDPVFDVNLSDTTCDSQSTRPSLASMDSNPLPDEAAQIEAHIEDSNDPFEE</sequence>
<reference evidence="2 3" key="1">
    <citation type="journal article" date="2022" name="Nat. Ecol. Evol.">
        <title>A masculinizing supergene underlies an exaggerated male reproductive morph in a spider.</title>
        <authorList>
            <person name="Hendrickx F."/>
            <person name="De Corte Z."/>
            <person name="Sonet G."/>
            <person name="Van Belleghem S.M."/>
            <person name="Kostlbacher S."/>
            <person name="Vangestel C."/>
        </authorList>
    </citation>
    <scope>NUCLEOTIDE SEQUENCE [LARGE SCALE GENOMIC DNA]</scope>
    <source>
        <strain evidence="2">W744_W776</strain>
    </source>
</reference>
<dbReference type="Proteomes" id="UP000827092">
    <property type="component" value="Unassembled WGS sequence"/>
</dbReference>
<evidence type="ECO:0000313" key="3">
    <source>
        <dbReference type="Proteomes" id="UP000827092"/>
    </source>
</evidence>
<protein>
    <submittedName>
        <fullName evidence="2">Uncharacterized protein</fullName>
    </submittedName>
</protein>
<feature type="compositionally biased region" description="Polar residues" evidence="1">
    <location>
        <begin position="59"/>
        <end position="71"/>
    </location>
</feature>
<feature type="compositionally biased region" description="Low complexity" evidence="1">
    <location>
        <begin position="224"/>
        <end position="239"/>
    </location>
</feature>
<feature type="region of interest" description="Disordered" evidence="1">
    <location>
        <begin position="128"/>
        <end position="275"/>
    </location>
</feature>
<feature type="compositionally biased region" description="Basic and acidic residues" evidence="1">
    <location>
        <begin position="34"/>
        <end position="53"/>
    </location>
</feature>
<dbReference type="AlphaFoldDB" id="A0AAV6TYS5"/>
<feature type="compositionally biased region" description="Low complexity" evidence="1">
    <location>
        <begin position="131"/>
        <end position="144"/>
    </location>
</feature>
<gene>
    <name evidence="2" type="ORF">JTE90_023101</name>
</gene>
<keyword evidence="3" id="KW-1185">Reference proteome</keyword>
<accession>A0AAV6TYS5</accession>
<proteinExistence type="predicted"/>
<feature type="compositionally biased region" description="Basic residues" evidence="1">
    <location>
        <begin position="196"/>
        <end position="212"/>
    </location>
</feature>
<dbReference type="EMBL" id="JAFNEN010000879">
    <property type="protein sequence ID" value="KAG8176454.1"/>
    <property type="molecule type" value="Genomic_DNA"/>
</dbReference>
<feature type="region of interest" description="Disordered" evidence="1">
    <location>
        <begin position="30"/>
        <end position="92"/>
    </location>
</feature>
<feature type="compositionally biased region" description="Basic and acidic residues" evidence="1">
    <location>
        <begin position="244"/>
        <end position="270"/>
    </location>
</feature>
<evidence type="ECO:0000313" key="2">
    <source>
        <dbReference type="EMBL" id="KAG8176454.1"/>
    </source>
</evidence>
<feature type="region of interest" description="Disordered" evidence="1">
    <location>
        <begin position="344"/>
        <end position="383"/>
    </location>
</feature>
<organism evidence="2 3">
    <name type="scientific">Oedothorax gibbosus</name>
    <dbReference type="NCBI Taxonomy" id="931172"/>
    <lineage>
        <taxon>Eukaryota</taxon>
        <taxon>Metazoa</taxon>
        <taxon>Ecdysozoa</taxon>
        <taxon>Arthropoda</taxon>
        <taxon>Chelicerata</taxon>
        <taxon>Arachnida</taxon>
        <taxon>Araneae</taxon>
        <taxon>Araneomorphae</taxon>
        <taxon>Entelegynae</taxon>
        <taxon>Araneoidea</taxon>
        <taxon>Linyphiidae</taxon>
        <taxon>Erigoninae</taxon>
        <taxon>Oedothorax</taxon>
    </lineage>
</organism>
<feature type="compositionally biased region" description="Basic and acidic residues" evidence="1">
    <location>
        <begin position="213"/>
        <end position="223"/>
    </location>
</feature>
<feature type="compositionally biased region" description="Polar residues" evidence="1">
    <location>
        <begin position="81"/>
        <end position="92"/>
    </location>
</feature>
<evidence type="ECO:0000256" key="1">
    <source>
        <dbReference type="SAM" id="MobiDB-lite"/>
    </source>
</evidence>
<comment type="caution">
    <text evidence="2">The sequence shown here is derived from an EMBL/GenBank/DDBJ whole genome shotgun (WGS) entry which is preliminary data.</text>
</comment>